<keyword evidence="2" id="KW-0677">Repeat</keyword>
<dbReference type="InterPro" id="IPR036322">
    <property type="entry name" value="WD40_repeat_dom_sf"/>
</dbReference>
<evidence type="ECO:0000256" key="3">
    <source>
        <dbReference type="PROSITE-ProRule" id="PRU00221"/>
    </source>
</evidence>
<evidence type="ECO:0000256" key="1">
    <source>
        <dbReference type="ARBA" id="ARBA00022574"/>
    </source>
</evidence>
<evidence type="ECO:0000256" key="2">
    <source>
        <dbReference type="ARBA" id="ARBA00022737"/>
    </source>
</evidence>
<keyword evidence="1 3" id="KW-0853">WD repeat</keyword>
<dbReference type="InterPro" id="IPR019775">
    <property type="entry name" value="WD40_repeat_CS"/>
</dbReference>
<evidence type="ECO:0000313" key="5">
    <source>
        <dbReference type="Proteomes" id="UP001212821"/>
    </source>
</evidence>
<organism evidence="4 5">
    <name type="scientific">Kitasatospora cathayae</name>
    <dbReference type="NCBI Taxonomy" id="3004092"/>
    <lineage>
        <taxon>Bacteria</taxon>
        <taxon>Bacillati</taxon>
        <taxon>Actinomycetota</taxon>
        <taxon>Actinomycetes</taxon>
        <taxon>Kitasatosporales</taxon>
        <taxon>Streptomycetaceae</taxon>
        <taxon>Kitasatospora</taxon>
    </lineage>
</organism>
<dbReference type="InterPro" id="IPR015943">
    <property type="entry name" value="WD40/YVTN_repeat-like_dom_sf"/>
</dbReference>
<dbReference type="Gene3D" id="2.130.10.10">
    <property type="entry name" value="YVTN repeat-like/Quinoprotein amine dehydrogenase"/>
    <property type="match status" value="1"/>
</dbReference>
<dbReference type="SUPFAM" id="SSF50978">
    <property type="entry name" value="WD40 repeat-like"/>
    <property type="match status" value="1"/>
</dbReference>
<sequence>MGAQVRTIRAEPTTAFAVSADGVLALTGGADGVVRLWNLDRELEDGPSVTLPVPTQHVGRS</sequence>
<name>A0ABY7PXW9_9ACTN</name>
<dbReference type="InterPro" id="IPR001680">
    <property type="entry name" value="WD40_rpt"/>
</dbReference>
<dbReference type="RefSeq" id="WP_270141137.1">
    <property type="nucleotide sequence ID" value="NZ_CP115450.1"/>
</dbReference>
<reference evidence="5" key="1">
    <citation type="submission" date="2022-12" db="EMBL/GenBank/DDBJ databases">
        <authorList>
            <person name="Mo P."/>
        </authorList>
    </citation>
    <scope>NUCLEOTIDE SEQUENCE [LARGE SCALE GENOMIC DNA]</scope>
    <source>
        <strain evidence="5">HUAS 3-15</strain>
    </source>
</reference>
<dbReference type="PROSITE" id="PS00678">
    <property type="entry name" value="WD_REPEATS_1"/>
    <property type="match status" value="1"/>
</dbReference>
<gene>
    <name evidence="4" type="ORF">O1G21_05045</name>
</gene>
<feature type="repeat" description="WD" evidence="3">
    <location>
        <begin position="14"/>
        <end position="40"/>
    </location>
</feature>
<keyword evidence="5" id="KW-1185">Reference proteome</keyword>
<proteinExistence type="predicted"/>
<evidence type="ECO:0000313" key="4">
    <source>
        <dbReference type="EMBL" id="WBP85287.1"/>
    </source>
</evidence>
<dbReference type="Proteomes" id="UP001212821">
    <property type="component" value="Chromosome"/>
</dbReference>
<dbReference type="EMBL" id="CP115450">
    <property type="protein sequence ID" value="WBP85287.1"/>
    <property type="molecule type" value="Genomic_DNA"/>
</dbReference>
<protein>
    <submittedName>
        <fullName evidence="4">WD40 repeat domain-containing protein</fullName>
    </submittedName>
</protein>
<accession>A0ABY7PXW9</accession>
<dbReference type="PROSITE" id="PS50082">
    <property type="entry name" value="WD_REPEATS_2"/>
    <property type="match status" value="1"/>
</dbReference>